<evidence type="ECO:0000256" key="4">
    <source>
        <dbReference type="ARBA" id="ARBA00022692"/>
    </source>
</evidence>
<evidence type="ECO:0000256" key="8">
    <source>
        <dbReference type="SAM" id="Phobius"/>
    </source>
</evidence>
<evidence type="ECO:0000313" key="9">
    <source>
        <dbReference type="EMBL" id="KOO21932.1"/>
    </source>
</evidence>
<protein>
    <submittedName>
        <fullName evidence="9">Uncharacterized protein</fullName>
    </submittedName>
</protein>
<accession>A0A0M0J6I0</accession>
<keyword evidence="10" id="KW-1185">Reference proteome</keyword>
<dbReference type="Proteomes" id="UP000037460">
    <property type="component" value="Unassembled WGS sequence"/>
</dbReference>
<keyword evidence="7 8" id="KW-0472">Membrane</keyword>
<feature type="transmembrane region" description="Helical" evidence="8">
    <location>
        <begin position="195"/>
        <end position="214"/>
    </location>
</feature>
<dbReference type="GO" id="GO:0005886">
    <property type="term" value="C:plasma membrane"/>
    <property type="evidence" value="ECO:0007669"/>
    <property type="project" value="UniProtKB-SubCell"/>
</dbReference>
<keyword evidence="3" id="KW-1003">Cell membrane</keyword>
<evidence type="ECO:0000313" key="10">
    <source>
        <dbReference type="Proteomes" id="UP000037460"/>
    </source>
</evidence>
<evidence type="ECO:0000256" key="2">
    <source>
        <dbReference type="ARBA" id="ARBA00022448"/>
    </source>
</evidence>
<dbReference type="EMBL" id="JWZX01003322">
    <property type="protein sequence ID" value="KOO21932.1"/>
    <property type="molecule type" value="Genomic_DNA"/>
</dbReference>
<gene>
    <name evidence="9" type="ORF">Ctob_006186</name>
</gene>
<evidence type="ECO:0000256" key="6">
    <source>
        <dbReference type="ARBA" id="ARBA00023065"/>
    </source>
</evidence>
<keyword evidence="4 8" id="KW-0812">Transmembrane</keyword>
<proteinExistence type="predicted"/>
<evidence type="ECO:0000256" key="1">
    <source>
        <dbReference type="ARBA" id="ARBA00004651"/>
    </source>
</evidence>
<organism evidence="9 10">
    <name type="scientific">Chrysochromulina tobinii</name>
    <dbReference type="NCBI Taxonomy" id="1460289"/>
    <lineage>
        <taxon>Eukaryota</taxon>
        <taxon>Haptista</taxon>
        <taxon>Haptophyta</taxon>
        <taxon>Prymnesiophyceae</taxon>
        <taxon>Prymnesiales</taxon>
        <taxon>Chrysochromulinaceae</taxon>
        <taxon>Chrysochromulina</taxon>
    </lineage>
</organism>
<sequence length="289" mass="32113">MDQPMLPWLTNLPSIQLPLTPFELTSPVLGLLLVFRTDTANDRFTNGCEAVWQITSSLRSIIRKLVVWSGRDKFSDAERLAALELIDACVLLHGWIMGSYLRGKPLKAVQEAQLLRFAAGRAENVPSDGSKVATTPYLAITAISIGVSRRLTSISEGQEVNIDDEFSKVTAALGKCENLLRVPIPLGYTRYSVRFLWLWLSLLPFALASTFADVSAASTNLFDKPQIGLAAAMMFVSFIFLSIEDIAVQIEEPFAILPLIKCHKWLMADVRRMRTLVRTPLERSSVNVS</sequence>
<dbReference type="GO" id="GO:0005254">
    <property type="term" value="F:chloride channel activity"/>
    <property type="evidence" value="ECO:0007669"/>
    <property type="project" value="InterPro"/>
</dbReference>
<evidence type="ECO:0000256" key="5">
    <source>
        <dbReference type="ARBA" id="ARBA00022989"/>
    </source>
</evidence>
<keyword evidence="5 8" id="KW-1133">Transmembrane helix</keyword>
<keyword evidence="6" id="KW-0406">Ion transport</keyword>
<comment type="subcellular location">
    <subcellularLocation>
        <location evidence="1">Cell membrane</location>
        <topology evidence="1">Multi-pass membrane protein</topology>
    </subcellularLocation>
</comment>
<dbReference type="PANTHER" id="PTHR33281">
    <property type="entry name" value="UPF0187 PROTEIN YNEE"/>
    <property type="match status" value="1"/>
</dbReference>
<keyword evidence="2" id="KW-0813">Transport</keyword>
<evidence type="ECO:0000256" key="7">
    <source>
        <dbReference type="ARBA" id="ARBA00023136"/>
    </source>
</evidence>
<dbReference type="AlphaFoldDB" id="A0A0M0J6I0"/>
<reference evidence="10" key="1">
    <citation type="journal article" date="2015" name="PLoS Genet.">
        <title>Genome Sequence and Transcriptome Analyses of Chrysochromulina tobin: Metabolic Tools for Enhanced Algal Fitness in the Prominent Order Prymnesiales (Haptophyceae).</title>
        <authorList>
            <person name="Hovde B.T."/>
            <person name="Deodato C.R."/>
            <person name="Hunsperger H.M."/>
            <person name="Ryken S.A."/>
            <person name="Yost W."/>
            <person name="Jha R.K."/>
            <person name="Patterson J."/>
            <person name="Monnat R.J. Jr."/>
            <person name="Barlow S.B."/>
            <person name="Starkenburg S.R."/>
            <person name="Cattolico R.A."/>
        </authorList>
    </citation>
    <scope>NUCLEOTIDE SEQUENCE</scope>
    <source>
        <strain evidence="10">CCMP291</strain>
    </source>
</reference>
<evidence type="ECO:0000256" key="3">
    <source>
        <dbReference type="ARBA" id="ARBA00022475"/>
    </source>
</evidence>
<name>A0A0M0J6I0_9EUKA</name>
<feature type="transmembrane region" description="Helical" evidence="8">
    <location>
        <begin position="226"/>
        <end position="243"/>
    </location>
</feature>
<dbReference type="InterPro" id="IPR044669">
    <property type="entry name" value="YneE/VCCN1/2-like"/>
</dbReference>
<dbReference type="OrthoDB" id="1368at2759"/>
<dbReference type="PANTHER" id="PTHR33281:SF19">
    <property type="entry name" value="VOLTAGE-DEPENDENT ANION CHANNEL-FORMING PROTEIN YNEE"/>
    <property type="match status" value="1"/>
</dbReference>
<comment type="caution">
    <text evidence="9">The sequence shown here is derived from an EMBL/GenBank/DDBJ whole genome shotgun (WGS) entry which is preliminary data.</text>
</comment>
<feature type="transmembrane region" description="Helical" evidence="8">
    <location>
        <begin position="15"/>
        <end position="35"/>
    </location>
</feature>
<dbReference type="Pfam" id="PF25539">
    <property type="entry name" value="Bestrophin_2"/>
    <property type="match status" value="1"/>
</dbReference>